<reference evidence="9" key="1">
    <citation type="submission" date="2021-03" db="EMBL/GenBank/DDBJ databases">
        <title>Genomic Encyclopedia of Type Strains, Phase IV (KMG-IV): sequencing the most valuable type-strain genomes for metagenomic binning, comparative biology and taxonomic classification.</title>
        <authorList>
            <person name="Goeker M."/>
        </authorList>
    </citation>
    <scope>NUCLEOTIDE SEQUENCE</scope>
    <source>
        <strain evidence="9">DSM 23564</strain>
    </source>
</reference>
<evidence type="ECO:0000256" key="3">
    <source>
        <dbReference type="ARBA" id="ARBA00022475"/>
    </source>
</evidence>
<proteinExistence type="inferred from homology"/>
<dbReference type="Proteomes" id="UP000823588">
    <property type="component" value="Unassembled WGS sequence"/>
</dbReference>
<evidence type="ECO:0000259" key="8">
    <source>
        <dbReference type="PROSITE" id="PS50928"/>
    </source>
</evidence>
<evidence type="ECO:0000256" key="6">
    <source>
        <dbReference type="ARBA" id="ARBA00023136"/>
    </source>
</evidence>
<keyword evidence="5 7" id="KW-1133">Transmembrane helix</keyword>
<dbReference type="Gene3D" id="1.10.3720.10">
    <property type="entry name" value="MetI-like"/>
    <property type="match status" value="1"/>
</dbReference>
<feature type="transmembrane region" description="Helical" evidence="7">
    <location>
        <begin position="242"/>
        <end position="263"/>
    </location>
</feature>
<dbReference type="InterPro" id="IPR035906">
    <property type="entry name" value="MetI-like_sf"/>
</dbReference>
<dbReference type="RefSeq" id="WP_209486573.1">
    <property type="nucleotide sequence ID" value="NZ_JAGGKQ010000025.1"/>
</dbReference>
<comment type="similarity">
    <text evidence="7">Belongs to the binding-protein-dependent transport system permease family.</text>
</comment>
<feature type="transmembrane region" description="Helical" evidence="7">
    <location>
        <begin position="128"/>
        <end position="152"/>
    </location>
</feature>
<feature type="transmembrane region" description="Helical" evidence="7">
    <location>
        <begin position="73"/>
        <end position="101"/>
    </location>
</feature>
<keyword evidence="3" id="KW-1003">Cell membrane</keyword>
<dbReference type="GO" id="GO:0005886">
    <property type="term" value="C:plasma membrane"/>
    <property type="evidence" value="ECO:0007669"/>
    <property type="project" value="UniProtKB-SubCell"/>
</dbReference>
<evidence type="ECO:0000256" key="7">
    <source>
        <dbReference type="RuleBase" id="RU363032"/>
    </source>
</evidence>
<feature type="domain" description="ABC transmembrane type-1" evidence="8">
    <location>
        <begin position="77"/>
        <end position="260"/>
    </location>
</feature>
<dbReference type="NCBIfam" id="TIGR01097">
    <property type="entry name" value="PhnE"/>
    <property type="match status" value="1"/>
</dbReference>
<organism evidence="9 10">
    <name type="scientific">Halorubrum alkaliphilum</name>
    <dbReference type="NCBI Taxonomy" id="261290"/>
    <lineage>
        <taxon>Archaea</taxon>
        <taxon>Methanobacteriati</taxon>
        <taxon>Methanobacteriota</taxon>
        <taxon>Stenosarchaea group</taxon>
        <taxon>Halobacteria</taxon>
        <taxon>Halobacteriales</taxon>
        <taxon>Haloferacaceae</taxon>
        <taxon>Halorubrum</taxon>
    </lineage>
</organism>
<dbReference type="InterPro" id="IPR005769">
    <property type="entry name" value="PhnE/PtxC"/>
</dbReference>
<keyword evidence="2 7" id="KW-0813">Transport</keyword>
<keyword evidence="4 7" id="KW-0812">Transmembrane</keyword>
<dbReference type="Pfam" id="PF00528">
    <property type="entry name" value="BPD_transp_1"/>
    <property type="match status" value="1"/>
</dbReference>
<protein>
    <submittedName>
        <fullName evidence="9">Phosphonate transport system permease protein</fullName>
    </submittedName>
</protein>
<dbReference type="CDD" id="cd06261">
    <property type="entry name" value="TM_PBP2"/>
    <property type="match status" value="1"/>
</dbReference>
<evidence type="ECO:0000256" key="1">
    <source>
        <dbReference type="ARBA" id="ARBA00004651"/>
    </source>
</evidence>
<dbReference type="InterPro" id="IPR000515">
    <property type="entry name" value="MetI-like"/>
</dbReference>
<name>A0A8T4GGD2_9EURY</name>
<feature type="transmembrane region" description="Helical" evidence="7">
    <location>
        <begin position="21"/>
        <end position="41"/>
    </location>
</feature>
<dbReference type="GO" id="GO:0015416">
    <property type="term" value="F:ABC-type phosphonate transporter activity"/>
    <property type="evidence" value="ECO:0007669"/>
    <property type="project" value="InterPro"/>
</dbReference>
<dbReference type="PROSITE" id="PS50928">
    <property type="entry name" value="ABC_TM1"/>
    <property type="match status" value="1"/>
</dbReference>
<dbReference type="AlphaFoldDB" id="A0A8T4GGD2"/>
<keyword evidence="10" id="KW-1185">Reference proteome</keyword>
<dbReference type="OrthoDB" id="338493at2157"/>
<dbReference type="SUPFAM" id="SSF161098">
    <property type="entry name" value="MetI-like"/>
    <property type="match status" value="1"/>
</dbReference>
<dbReference type="EMBL" id="JAGGKQ010000025">
    <property type="protein sequence ID" value="MBP1923594.1"/>
    <property type="molecule type" value="Genomic_DNA"/>
</dbReference>
<gene>
    <name evidence="9" type="ORF">J2751_002639</name>
</gene>
<evidence type="ECO:0000256" key="5">
    <source>
        <dbReference type="ARBA" id="ARBA00022989"/>
    </source>
</evidence>
<dbReference type="PANTHER" id="PTHR30043">
    <property type="entry name" value="PHOSPHONATES TRANSPORT SYSTEM PERMEASE PROTEIN"/>
    <property type="match status" value="1"/>
</dbReference>
<accession>A0A8T4GGD2</accession>
<evidence type="ECO:0000256" key="4">
    <source>
        <dbReference type="ARBA" id="ARBA00022692"/>
    </source>
</evidence>
<comment type="subcellular location">
    <subcellularLocation>
        <location evidence="1 7">Cell membrane</location>
        <topology evidence="1 7">Multi-pass membrane protein</topology>
    </subcellularLocation>
</comment>
<evidence type="ECO:0000313" key="9">
    <source>
        <dbReference type="EMBL" id="MBP1923594.1"/>
    </source>
</evidence>
<evidence type="ECO:0000313" key="10">
    <source>
        <dbReference type="Proteomes" id="UP000823588"/>
    </source>
</evidence>
<comment type="caution">
    <text evidence="9">The sequence shown here is derived from an EMBL/GenBank/DDBJ whole genome shotgun (WGS) entry which is preliminary data.</text>
</comment>
<dbReference type="PANTHER" id="PTHR30043:SF1">
    <property type="entry name" value="ABC TRANSPORT SYSTEM PERMEASE PROTEIN P69"/>
    <property type="match status" value="1"/>
</dbReference>
<evidence type="ECO:0000256" key="2">
    <source>
        <dbReference type="ARBA" id="ARBA00022448"/>
    </source>
</evidence>
<sequence length="268" mass="29752">MATDIATRSGDWERFDRRKKLLRYFGLLGTLIVTLASWQALGVRYTYLETAPEMTFNLFQRMYPPDTAYAPEIVAPMIATVNIAVVGTMVAILMAIPVAYLGARNTTPNRYTYSLGKFLIVASRSVHVIIWALIFVILFGTGTLAGILSVAFRSIGFLAKLLSEEIEEIDETALEAIQATGAGRLETMMYGVVPQVKPAFIGISVYRWDINVREATIIGFVGAGGIGMELQTRINFFDWNGVLTILIAILLVVMFSELFSAYVRKKVR</sequence>
<keyword evidence="6 7" id="KW-0472">Membrane</keyword>